<dbReference type="EMBL" id="FLMQ01000055">
    <property type="protein sequence ID" value="SBP88372.1"/>
    <property type="molecule type" value="Genomic_DNA"/>
</dbReference>
<gene>
    <name evidence="8" type="ORF">THIARS_61085</name>
</gene>
<comment type="similarity">
    <text evidence="5">Belongs to the YicC/YloC family.</text>
</comment>
<dbReference type="GO" id="GO:0004521">
    <property type="term" value="F:RNA endonuclease activity"/>
    <property type="evidence" value="ECO:0007669"/>
    <property type="project" value="InterPro"/>
</dbReference>
<dbReference type="AlphaFoldDB" id="A0A238D5A0"/>
<evidence type="ECO:0000256" key="3">
    <source>
        <dbReference type="ARBA" id="ARBA00022759"/>
    </source>
</evidence>
<dbReference type="InterPro" id="IPR013551">
    <property type="entry name" value="YicC-like_C"/>
</dbReference>
<keyword evidence="9" id="KW-1185">Reference proteome</keyword>
<accession>A0A238D5A0</accession>
<dbReference type="GO" id="GO:0016787">
    <property type="term" value="F:hydrolase activity"/>
    <property type="evidence" value="ECO:0007669"/>
    <property type="project" value="UniProtKB-KW"/>
</dbReference>
<evidence type="ECO:0000256" key="4">
    <source>
        <dbReference type="ARBA" id="ARBA00022801"/>
    </source>
</evidence>
<dbReference type="Proteomes" id="UP000214566">
    <property type="component" value="Unassembled WGS sequence"/>
</dbReference>
<evidence type="ECO:0000259" key="7">
    <source>
        <dbReference type="Pfam" id="PF08340"/>
    </source>
</evidence>
<keyword evidence="4" id="KW-0378">Hydrolase</keyword>
<dbReference type="Pfam" id="PF08340">
    <property type="entry name" value="YicC-like_C"/>
    <property type="match status" value="1"/>
</dbReference>
<comment type="cofactor">
    <cofactor evidence="1">
        <name>a divalent metal cation</name>
        <dbReference type="ChEBI" id="CHEBI:60240"/>
    </cofactor>
</comment>
<sequence length="300" mass="33651">MKLLYSMTGYAEVSETVDVAHPPLTVRLELRSVNSRFLDLQFRLPDELRASEAAIRATLVRHLHRGKVECRINLDEAQSAQAPPDLQLVEPLLQAEAILLQRAPHLRTLSVADVWRLSSAQQQRRLDPAALALAVQRAADAALQALQVARSSEGERLRGFLPDRCLQLQQWAQAAEQLAPQAVARQQERFLTRWKDALQALGGNPNPDVVHERLLQETAAFALRIDVAEEVSRLQSHLDAMRKVLEDGGEVGKRLDFLIQELHREANTLGSKSAVLELSELAVNMKVCIEQMREQVQNLE</sequence>
<keyword evidence="3" id="KW-0255">Endonuclease</keyword>
<dbReference type="PANTHER" id="PTHR30636">
    <property type="entry name" value="UPF0701 PROTEIN YICC"/>
    <property type="match status" value="1"/>
</dbReference>
<dbReference type="InterPro" id="IPR005229">
    <property type="entry name" value="YicC/YloC-like"/>
</dbReference>
<evidence type="ECO:0000256" key="2">
    <source>
        <dbReference type="ARBA" id="ARBA00022722"/>
    </source>
</evidence>
<organism evidence="8 9">
    <name type="scientific">Thiomonas delicata</name>
    <name type="common">Thiomonas cuprina</name>
    <dbReference type="NCBI Taxonomy" id="364030"/>
    <lineage>
        <taxon>Bacteria</taxon>
        <taxon>Pseudomonadati</taxon>
        <taxon>Pseudomonadota</taxon>
        <taxon>Betaproteobacteria</taxon>
        <taxon>Burkholderiales</taxon>
        <taxon>Thiomonas</taxon>
    </lineage>
</organism>
<protein>
    <recommendedName>
        <fullName evidence="10">Stress-induced protein</fullName>
    </recommendedName>
</protein>
<dbReference type="InterPro" id="IPR013527">
    <property type="entry name" value="YicC-like_N"/>
</dbReference>
<proteinExistence type="inferred from homology"/>
<reference evidence="8 9" key="1">
    <citation type="submission" date="2016-06" db="EMBL/GenBank/DDBJ databases">
        <authorList>
            <person name="Kjaerup R.B."/>
            <person name="Dalgaard T.S."/>
            <person name="Juul-Madsen H.R."/>
        </authorList>
    </citation>
    <scope>NUCLEOTIDE SEQUENCE [LARGE SCALE GENOMIC DNA]</scope>
    <source>
        <strain evidence="8 9">DSM 16361</strain>
    </source>
</reference>
<dbReference type="Pfam" id="PF03755">
    <property type="entry name" value="YicC-like_N"/>
    <property type="match status" value="1"/>
</dbReference>
<evidence type="ECO:0000256" key="1">
    <source>
        <dbReference type="ARBA" id="ARBA00001968"/>
    </source>
</evidence>
<evidence type="ECO:0000313" key="9">
    <source>
        <dbReference type="Proteomes" id="UP000214566"/>
    </source>
</evidence>
<dbReference type="PANTHER" id="PTHR30636:SF3">
    <property type="entry name" value="UPF0701 PROTEIN YICC"/>
    <property type="match status" value="1"/>
</dbReference>
<evidence type="ECO:0000313" key="8">
    <source>
        <dbReference type="EMBL" id="SBP88372.1"/>
    </source>
</evidence>
<dbReference type="RefSeq" id="WP_245845714.1">
    <property type="nucleotide sequence ID" value="NZ_LT592170.1"/>
</dbReference>
<evidence type="ECO:0000259" key="6">
    <source>
        <dbReference type="Pfam" id="PF03755"/>
    </source>
</evidence>
<name>A0A238D5A0_THIDL</name>
<keyword evidence="2" id="KW-0540">Nuclease</keyword>
<dbReference type="NCBIfam" id="TIGR00255">
    <property type="entry name" value="YicC/YloC family endoribonuclease"/>
    <property type="match status" value="1"/>
</dbReference>
<evidence type="ECO:0008006" key="10">
    <source>
        <dbReference type="Google" id="ProtNLM"/>
    </source>
</evidence>
<feature type="domain" description="Endoribonuclease YicC-like N-terminal" evidence="6">
    <location>
        <begin position="5"/>
        <end position="158"/>
    </location>
</feature>
<feature type="domain" description="Endoribonuclease YicC-like C-terminal" evidence="7">
    <location>
        <begin position="176"/>
        <end position="300"/>
    </location>
</feature>
<evidence type="ECO:0000256" key="5">
    <source>
        <dbReference type="ARBA" id="ARBA00035648"/>
    </source>
</evidence>